<dbReference type="SUPFAM" id="SSF56601">
    <property type="entry name" value="beta-lactamase/transpeptidase-like"/>
    <property type="match status" value="1"/>
</dbReference>
<keyword evidence="1" id="KW-0378">Hydrolase</keyword>
<dbReference type="GeneID" id="34518501"/>
<dbReference type="Proteomes" id="UP000019384">
    <property type="component" value="Unassembled WGS sequence"/>
</dbReference>
<dbReference type="Pfam" id="PF00144">
    <property type="entry name" value="Beta-lactamase"/>
    <property type="match status" value="1"/>
</dbReference>
<evidence type="ECO:0000259" key="2">
    <source>
        <dbReference type="Pfam" id="PF00144"/>
    </source>
</evidence>
<organism evidence="3 4">
    <name type="scientific">Kuraishia capsulata CBS 1993</name>
    <dbReference type="NCBI Taxonomy" id="1382522"/>
    <lineage>
        <taxon>Eukaryota</taxon>
        <taxon>Fungi</taxon>
        <taxon>Dikarya</taxon>
        <taxon>Ascomycota</taxon>
        <taxon>Saccharomycotina</taxon>
        <taxon>Pichiomycetes</taxon>
        <taxon>Pichiales</taxon>
        <taxon>Pichiaceae</taxon>
        <taxon>Kuraishia</taxon>
    </lineage>
</organism>
<protein>
    <recommendedName>
        <fullName evidence="2">Beta-lactamase-related domain-containing protein</fullName>
    </recommendedName>
</protein>
<dbReference type="InterPro" id="IPR001466">
    <property type="entry name" value="Beta-lactam-related"/>
</dbReference>
<dbReference type="GO" id="GO:0016787">
    <property type="term" value="F:hydrolase activity"/>
    <property type="evidence" value="ECO:0007669"/>
    <property type="project" value="UniProtKB-KW"/>
</dbReference>
<dbReference type="Gene3D" id="3.40.710.10">
    <property type="entry name" value="DD-peptidase/beta-lactamase superfamily"/>
    <property type="match status" value="1"/>
</dbReference>
<dbReference type="InterPro" id="IPR012338">
    <property type="entry name" value="Beta-lactam/transpept-like"/>
</dbReference>
<reference evidence="3" key="2">
    <citation type="submission" date="2014-02" db="EMBL/GenBank/DDBJ databases">
        <title>Complete DNA sequence of /Kuraishia capsulata/ illustrates novel genomic features among budding yeasts (/Saccharomycotina/).</title>
        <authorList>
            <person name="Morales L."/>
            <person name="Noel B."/>
            <person name="Porcel B."/>
            <person name="Marcet-Houben M."/>
            <person name="Hullo M-F."/>
            <person name="Sacerdot C."/>
            <person name="Tekaia F."/>
            <person name="Leh-Louis V."/>
            <person name="Despons L."/>
            <person name="Khanna V."/>
            <person name="Aury J-M."/>
            <person name="Barbe V."/>
            <person name="Couloux A."/>
            <person name="Labadie K."/>
            <person name="Pelletier E."/>
            <person name="Souciet J-L."/>
            <person name="Boekhout T."/>
            <person name="Gabaldon T."/>
            <person name="Wincker P."/>
            <person name="Dujon B."/>
        </authorList>
    </citation>
    <scope>NUCLEOTIDE SEQUENCE</scope>
    <source>
        <strain evidence="3">CBS 1993</strain>
    </source>
</reference>
<dbReference type="PANTHER" id="PTHR43283">
    <property type="entry name" value="BETA-LACTAMASE-RELATED"/>
    <property type="match status" value="1"/>
</dbReference>
<name>W6MTK2_9ASCO</name>
<dbReference type="OrthoDB" id="428260at2759"/>
<dbReference type="RefSeq" id="XP_022457113.1">
    <property type="nucleotide sequence ID" value="XM_022605667.1"/>
</dbReference>
<sequence>MNMRMKFSNAELQARVEQVMRKWIQKDDIETDQITEGSIPGACVFVKAGDNEAQYCAGWSLRYSDAEGHNLDKKDWIPMAPDKIFDLASITKIWTTLCFFILQKEHNISIETPVYEILPGFLENNEESVFDKKTVLIRHIMAHMSGFHPEPTPLLDSPEMCCLPVSELRKSVISNSLVTEPGTHGIYSDVNYLLMGFIIETVSGTSLDKYMNEKLIVPMGLQDSGFNVGKDKFARVVANEYSKPERVLGRPQPIRGTVHDEKGHLFNGVAGHAGMYSTLEDMKEFCELLLNKGFYNGKQIVDADLLENGLKCYTSHLPGYKRGLGFELDSHFTMGKEFCALPGIAYGHTGFTGTSFVINNATRSYVILLTNRTHPNRDISGSCNPARVEFADLAAEVARSE</sequence>
<evidence type="ECO:0000256" key="1">
    <source>
        <dbReference type="ARBA" id="ARBA00022801"/>
    </source>
</evidence>
<evidence type="ECO:0000313" key="4">
    <source>
        <dbReference type="Proteomes" id="UP000019384"/>
    </source>
</evidence>
<keyword evidence="4" id="KW-1185">Reference proteome</keyword>
<dbReference type="STRING" id="1382522.W6MTK2"/>
<gene>
    <name evidence="3" type="ORF">KUCA_T00001067001</name>
</gene>
<dbReference type="HOGENOM" id="CLU_020027_1_2_1"/>
<reference evidence="3" key="1">
    <citation type="submission" date="2013-12" db="EMBL/GenBank/DDBJ databases">
        <authorList>
            <person name="Genoscope - CEA"/>
        </authorList>
    </citation>
    <scope>NUCLEOTIDE SEQUENCE</scope>
    <source>
        <strain evidence="3">CBS 1993</strain>
    </source>
</reference>
<dbReference type="InterPro" id="IPR050789">
    <property type="entry name" value="Diverse_Enzym_Activities"/>
</dbReference>
<dbReference type="EMBL" id="HG793125">
    <property type="protein sequence ID" value="CDK25100.1"/>
    <property type="molecule type" value="Genomic_DNA"/>
</dbReference>
<proteinExistence type="predicted"/>
<dbReference type="AlphaFoldDB" id="W6MTK2"/>
<feature type="domain" description="Beta-lactamase-related" evidence="2">
    <location>
        <begin position="28"/>
        <end position="378"/>
    </location>
</feature>
<dbReference type="PANTHER" id="PTHR43283:SF11">
    <property type="entry name" value="BETA-LACTAMASE-RELATED DOMAIN-CONTAINING PROTEIN"/>
    <property type="match status" value="1"/>
</dbReference>
<evidence type="ECO:0000313" key="3">
    <source>
        <dbReference type="EMBL" id="CDK25100.1"/>
    </source>
</evidence>
<accession>W6MTK2</accession>